<proteinExistence type="predicted"/>
<evidence type="ECO:0000313" key="4">
    <source>
        <dbReference type="Proteomes" id="UP000838308"/>
    </source>
</evidence>
<keyword evidence="1" id="KW-0067">ATP-binding</keyword>
<dbReference type="InterPro" id="IPR011761">
    <property type="entry name" value="ATP-grasp"/>
</dbReference>
<comment type="caution">
    <text evidence="3">The sequence shown here is derived from an EMBL/GenBank/DDBJ whole genome shotgun (WGS) entry which is preliminary data.</text>
</comment>
<sequence length="438" mass="50584">MKASSGRISQYRLLNSEEKLSKHLLETKLFSKDSLFTFLEKYKTIVIKPAFGPGEIFVSSENNQFKIISRAKLTKLIDKEDLYQHLVRHKLTQKHHIIQPGKFHSYFLQSPFQYFVTVHRKSPSAEWCSVSKTEKKRSLFGQFFYMYFLKKIENISILAANTLGEAFPECNTIVIEIAYDLKGGIWIQDTILHYPTSKWSQFTTLNSNSTLSSFLPNTDLFSKVTFNHFLLKYKDVIIKPCNGQKGLGIVKISSNDQLTYEIHTGRKKLMKASIEEAYCFIEEHFLTRKNYIVQQPLPLATINDCPIDVRVIIQKYDSAWHVSGKIVKVADQDFFITNATQKLLSLEEAIQDSNITNKNKETLESKMEAICISAANQLEENVREITIIGFDIGVTDQGDIWIIEGNYQPDLSMFYRLENHDMYMNILKAKQDARFLES</sequence>
<dbReference type="Proteomes" id="UP000838308">
    <property type="component" value="Unassembled WGS sequence"/>
</dbReference>
<protein>
    <recommendedName>
        <fullName evidence="2">ATP-grasp domain-containing protein</fullName>
    </recommendedName>
</protein>
<gene>
    <name evidence="3" type="ORF">BACCIP111895_01763</name>
</gene>
<feature type="domain" description="ATP-grasp" evidence="2">
    <location>
        <begin position="208"/>
        <end position="431"/>
    </location>
</feature>
<organism evidence="3 4">
    <name type="scientific">Neobacillus rhizosphaerae</name>
    <dbReference type="NCBI Taxonomy" id="2880965"/>
    <lineage>
        <taxon>Bacteria</taxon>
        <taxon>Bacillati</taxon>
        <taxon>Bacillota</taxon>
        <taxon>Bacilli</taxon>
        <taxon>Bacillales</taxon>
        <taxon>Bacillaceae</taxon>
        <taxon>Neobacillus</taxon>
    </lineage>
</organism>
<dbReference type="PROSITE" id="PS50975">
    <property type="entry name" value="ATP_GRASP"/>
    <property type="match status" value="1"/>
</dbReference>
<dbReference type="InterPro" id="IPR026838">
    <property type="entry name" value="YheC/D"/>
</dbReference>
<keyword evidence="4" id="KW-1185">Reference proteome</keyword>
<evidence type="ECO:0000259" key="2">
    <source>
        <dbReference type="PROSITE" id="PS50975"/>
    </source>
</evidence>
<dbReference type="EMBL" id="CALBWS010000008">
    <property type="protein sequence ID" value="CAH2714591.1"/>
    <property type="molecule type" value="Genomic_DNA"/>
</dbReference>
<dbReference type="Gene3D" id="3.30.470.20">
    <property type="entry name" value="ATP-grasp fold, B domain"/>
    <property type="match status" value="1"/>
</dbReference>
<accession>A0ABM9EPN7</accession>
<dbReference type="SUPFAM" id="SSF56059">
    <property type="entry name" value="Glutathione synthetase ATP-binding domain-like"/>
    <property type="match status" value="1"/>
</dbReference>
<keyword evidence="1" id="KW-0547">Nucleotide-binding</keyword>
<dbReference type="Pfam" id="PF14398">
    <property type="entry name" value="ATPgrasp_YheCD"/>
    <property type="match status" value="2"/>
</dbReference>
<dbReference type="RefSeq" id="WP_248734907.1">
    <property type="nucleotide sequence ID" value="NZ_CALBWS010000008.1"/>
</dbReference>
<evidence type="ECO:0000256" key="1">
    <source>
        <dbReference type="PROSITE-ProRule" id="PRU00409"/>
    </source>
</evidence>
<name>A0ABM9EPN7_9BACI</name>
<reference evidence="3" key="1">
    <citation type="submission" date="2022-04" db="EMBL/GenBank/DDBJ databases">
        <authorList>
            <person name="Criscuolo A."/>
        </authorList>
    </citation>
    <scope>NUCLEOTIDE SEQUENCE</scope>
    <source>
        <strain evidence="3">CIP111895</strain>
    </source>
</reference>
<evidence type="ECO:0000313" key="3">
    <source>
        <dbReference type="EMBL" id="CAH2714591.1"/>
    </source>
</evidence>